<dbReference type="Gene3D" id="3.60.60.10">
    <property type="entry name" value="Penicillin V Acylase, Chain A"/>
    <property type="match status" value="1"/>
</dbReference>
<gene>
    <name evidence="2" type="ORF">ATO9_05045</name>
</gene>
<keyword evidence="1" id="KW-0645">Protease</keyword>
<dbReference type="RefSeq" id="WP_043746130.1">
    <property type="nucleotide sequence ID" value="NZ_AQQX01000002.1"/>
</dbReference>
<dbReference type="GO" id="GO:0006508">
    <property type="term" value="P:proteolysis"/>
    <property type="evidence" value="ECO:0007669"/>
    <property type="project" value="UniProtKB-KW"/>
</dbReference>
<sequence>MSYGIYIGRNLTADGHAWLAGYGDEPSSHWLEIVDRAEHAADATITVGVGPDSDMPGHRTQIPQAAQTARHMRVSYSYYLGVPAPITNGGLNEHGVAVRDIWSTSCQALIDMTPKDQTGPNYSDLARIVVERATTAREGVEIMAQLIAEHGYSCYGGNSHIIADPDEAWVVIQFSGGKGLWVAERLGPDSIRASRPGYIGVVPLQPDETFLYPDHFISTAVELGWYDPASGAPFDVNAIYGDGKGPWKGMAWVEEQMRQRAAAAPLTFEDVCWSIQTDKLTGDTAGYGQVVPLVHPSHPDLRMMWHAPVGPVTAPLVPVFLGQTEVPDAFGQHRYLTTGEAHRFLDRRKEATDPDTVSHVPQGIEVADSAVYQYKRLMHLAFQDEGLLREAWDHWRLMEVQLAGELPAVLRSAELLLEAGETDLARRVLTRESAGWLNAGLEDCRALVASGYARLRLRGTLNRDGKPLAPEQYW</sequence>
<proteinExistence type="inferred from homology"/>
<keyword evidence="1" id="KW-0378">Hydrolase</keyword>
<reference evidence="2 3" key="1">
    <citation type="journal article" date="2015" name="Antonie Van Leeuwenhoek">
        <title>Pseudooceanicola atlanticus gen. nov. sp. nov., isolated from surface seawater of the Atlantic Ocean and reclassification of Oceanicola batsensis, Oceanicola marinus, Oceanicola nitratireducens, Oceanicola nanhaiensis, Oceanicola antarcticus and Oceanicola flagellatus, as Pseudooceanicola batsensis comb. nov., Pseudooceanicola marinus comb. nov., Pseudooceanicola nitratireducens comb. nov., Pseudooceanicola nanhaiensis comb. nov., Pseudooceanicola antarcticus comb. nov., and Pseudooceanicola flagellatus comb. nov.</title>
        <authorList>
            <person name="Lai Q."/>
            <person name="Li G."/>
            <person name="Liu X."/>
            <person name="Du Y."/>
            <person name="Sun F."/>
            <person name="Shao Z."/>
        </authorList>
    </citation>
    <scope>NUCLEOTIDE SEQUENCE [LARGE SCALE GENOMIC DNA]</scope>
    <source>
        <strain evidence="2 3">22II-s11g</strain>
    </source>
</reference>
<dbReference type="Pfam" id="PF03577">
    <property type="entry name" value="Peptidase_C69"/>
    <property type="match status" value="1"/>
</dbReference>
<comment type="catalytic activity">
    <reaction evidence="1">
        <text>an L-aminoacyl-L-amino acid + H2O = 2 an L-alpha-amino acid</text>
        <dbReference type="Rhea" id="RHEA:48940"/>
        <dbReference type="ChEBI" id="CHEBI:15377"/>
        <dbReference type="ChEBI" id="CHEBI:59869"/>
        <dbReference type="ChEBI" id="CHEBI:77460"/>
    </reaction>
</comment>
<protein>
    <recommendedName>
        <fullName evidence="1">Dipeptidase</fullName>
        <ecNumber evidence="1">3.4.-.-</ecNumber>
    </recommendedName>
</protein>
<name>A0A0A0EH43_9RHOB</name>
<dbReference type="eggNOG" id="COG4690">
    <property type="taxonomic scope" value="Bacteria"/>
</dbReference>
<dbReference type="OrthoDB" id="5147328at2"/>
<comment type="caution">
    <text evidence="2">The sequence shown here is derived from an EMBL/GenBank/DDBJ whole genome shotgun (WGS) entry which is preliminary data.</text>
</comment>
<dbReference type="STRING" id="1461694.ATO9_05045"/>
<dbReference type="EC" id="3.4.-.-" evidence="1"/>
<dbReference type="EMBL" id="AQQX01000002">
    <property type="protein sequence ID" value="KGM49393.1"/>
    <property type="molecule type" value="Genomic_DNA"/>
</dbReference>
<dbReference type="AlphaFoldDB" id="A0A0A0EH43"/>
<evidence type="ECO:0000256" key="1">
    <source>
        <dbReference type="RuleBase" id="RU364089"/>
    </source>
</evidence>
<evidence type="ECO:0000313" key="3">
    <source>
        <dbReference type="Proteomes" id="UP000030004"/>
    </source>
</evidence>
<dbReference type="PANTHER" id="PTHR12994">
    <property type="entry name" value="SECERNIN"/>
    <property type="match status" value="1"/>
</dbReference>
<accession>A0A0A0EH43</accession>
<dbReference type="Proteomes" id="UP000030004">
    <property type="component" value="Unassembled WGS sequence"/>
</dbReference>
<dbReference type="GO" id="GO:0070004">
    <property type="term" value="F:cysteine-type exopeptidase activity"/>
    <property type="evidence" value="ECO:0007669"/>
    <property type="project" value="InterPro"/>
</dbReference>
<keyword evidence="3" id="KW-1185">Reference proteome</keyword>
<dbReference type="InterPro" id="IPR005322">
    <property type="entry name" value="Peptidase_C69"/>
</dbReference>
<keyword evidence="1" id="KW-0224">Dipeptidase</keyword>
<dbReference type="PANTHER" id="PTHR12994:SF17">
    <property type="entry name" value="LD30995P"/>
    <property type="match status" value="1"/>
</dbReference>
<organism evidence="2 3">
    <name type="scientific">Pseudooceanicola atlanticus</name>
    <dbReference type="NCBI Taxonomy" id="1461694"/>
    <lineage>
        <taxon>Bacteria</taxon>
        <taxon>Pseudomonadati</taxon>
        <taxon>Pseudomonadota</taxon>
        <taxon>Alphaproteobacteria</taxon>
        <taxon>Rhodobacterales</taxon>
        <taxon>Paracoccaceae</taxon>
        <taxon>Pseudooceanicola</taxon>
    </lineage>
</organism>
<dbReference type="GO" id="GO:0016805">
    <property type="term" value="F:dipeptidase activity"/>
    <property type="evidence" value="ECO:0007669"/>
    <property type="project" value="UniProtKB-KW"/>
</dbReference>
<comment type="similarity">
    <text evidence="1">Belongs to the peptidase C69 family.</text>
</comment>
<evidence type="ECO:0000313" key="2">
    <source>
        <dbReference type="EMBL" id="KGM49393.1"/>
    </source>
</evidence>